<dbReference type="Proteomes" id="UP000652761">
    <property type="component" value="Unassembled WGS sequence"/>
</dbReference>
<dbReference type="GO" id="GO:0016020">
    <property type="term" value="C:membrane"/>
    <property type="evidence" value="ECO:0007669"/>
    <property type="project" value="UniProtKB-SubCell"/>
</dbReference>
<evidence type="ECO:0000256" key="6">
    <source>
        <dbReference type="ARBA" id="ARBA00023065"/>
    </source>
</evidence>
<evidence type="ECO:0000313" key="11">
    <source>
        <dbReference type="Proteomes" id="UP000652761"/>
    </source>
</evidence>
<evidence type="ECO:0000256" key="8">
    <source>
        <dbReference type="ARBA" id="ARBA00023303"/>
    </source>
</evidence>
<keyword evidence="5 9" id="KW-1133">Transmembrane helix</keyword>
<feature type="transmembrane region" description="Helical" evidence="9">
    <location>
        <begin position="83"/>
        <end position="101"/>
    </location>
</feature>
<evidence type="ECO:0000256" key="7">
    <source>
        <dbReference type="ARBA" id="ARBA00023136"/>
    </source>
</evidence>
<protein>
    <submittedName>
        <fullName evidence="10">Uncharacterized protein</fullName>
    </submittedName>
</protein>
<proteinExistence type="inferred from homology"/>
<feature type="transmembrane region" description="Helical" evidence="9">
    <location>
        <begin position="52"/>
        <end position="71"/>
    </location>
</feature>
<dbReference type="PANTHER" id="PTHR31086">
    <property type="entry name" value="ALUMINUM-ACTIVATED MALATE TRANSPORTER 10"/>
    <property type="match status" value="1"/>
</dbReference>
<dbReference type="GO" id="GO:0015743">
    <property type="term" value="P:malate transport"/>
    <property type="evidence" value="ECO:0007669"/>
    <property type="project" value="InterPro"/>
</dbReference>
<evidence type="ECO:0000256" key="2">
    <source>
        <dbReference type="ARBA" id="ARBA00007079"/>
    </source>
</evidence>
<evidence type="ECO:0000313" key="10">
    <source>
        <dbReference type="EMBL" id="MQM09438.1"/>
    </source>
</evidence>
<dbReference type="AlphaFoldDB" id="A0A843WSG0"/>
<keyword evidence="8" id="KW-0407">Ion channel</keyword>
<feature type="transmembrane region" description="Helical" evidence="9">
    <location>
        <begin position="108"/>
        <end position="126"/>
    </location>
</feature>
<evidence type="ECO:0000256" key="4">
    <source>
        <dbReference type="ARBA" id="ARBA00022692"/>
    </source>
</evidence>
<dbReference type="InterPro" id="IPR020966">
    <property type="entry name" value="ALMT"/>
</dbReference>
<dbReference type="OrthoDB" id="68611at2759"/>
<comment type="caution">
    <text evidence="10">The sequence shown here is derived from an EMBL/GenBank/DDBJ whole genome shotgun (WGS) entry which is preliminary data.</text>
</comment>
<feature type="transmembrane region" description="Helical" evidence="9">
    <location>
        <begin position="193"/>
        <end position="216"/>
    </location>
</feature>
<dbReference type="GO" id="GO:0034220">
    <property type="term" value="P:monoatomic ion transmembrane transport"/>
    <property type="evidence" value="ECO:0007669"/>
    <property type="project" value="UniProtKB-KW"/>
</dbReference>
<sequence length="434" mass="47716">MASAAAAPRDSVAVTVVGVFEEEVPIPVKQRKWRWSCPAPWELVGEDDRRRLVHAAKVGTALVLVSLLYILEVVHDRLGDNAMWAIMTVVVIFELTSGGTISKGVNRGIGTVMGGGLGFLVAYAAQEMGGKGKAVVIGVSVFVFGAAATYTRLLPRIKRRYDYGALIFILTFSLVSVSGIRGDEILKIASDRLSAILMGSAICVFISLFVFPMWAGDDLHKALVSKFQKLALSFEAECAECLRSTDGKVDDRTKSISSNCLSVLNSKSGDESLANFARWEPWHGRFGFRYPWNKYLGIGEQLRELAVPILSLKTCLQSKYQPSPLFSKVIVKEQCEAACSLLGGILKELGENIQSMKQTPMRETIFPKIESMKLVLNSQMFAYELRILVNQSDISASGELSTTSFIFNLMGILNRVEELAKKVEELGAIARFHQ</sequence>
<reference evidence="10" key="1">
    <citation type="submission" date="2017-07" db="EMBL/GenBank/DDBJ databases">
        <title>Taro Niue Genome Assembly and Annotation.</title>
        <authorList>
            <person name="Atibalentja N."/>
            <person name="Keating K."/>
            <person name="Fields C.J."/>
        </authorList>
    </citation>
    <scope>NUCLEOTIDE SEQUENCE</scope>
    <source>
        <strain evidence="10">Niue_2</strain>
        <tissue evidence="10">Leaf</tissue>
    </source>
</reference>
<gene>
    <name evidence="10" type="ORF">Taro_042316</name>
</gene>
<accession>A0A843WSG0</accession>
<feature type="transmembrane region" description="Helical" evidence="9">
    <location>
        <begin position="132"/>
        <end position="151"/>
    </location>
</feature>
<keyword evidence="3" id="KW-0813">Transport</keyword>
<organism evidence="10 11">
    <name type="scientific">Colocasia esculenta</name>
    <name type="common">Wild taro</name>
    <name type="synonym">Arum esculentum</name>
    <dbReference type="NCBI Taxonomy" id="4460"/>
    <lineage>
        <taxon>Eukaryota</taxon>
        <taxon>Viridiplantae</taxon>
        <taxon>Streptophyta</taxon>
        <taxon>Embryophyta</taxon>
        <taxon>Tracheophyta</taxon>
        <taxon>Spermatophyta</taxon>
        <taxon>Magnoliopsida</taxon>
        <taxon>Liliopsida</taxon>
        <taxon>Araceae</taxon>
        <taxon>Aroideae</taxon>
        <taxon>Colocasieae</taxon>
        <taxon>Colocasia</taxon>
    </lineage>
</organism>
<evidence type="ECO:0000256" key="3">
    <source>
        <dbReference type="ARBA" id="ARBA00022448"/>
    </source>
</evidence>
<evidence type="ECO:0000256" key="1">
    <source>
        <dbReference type="ARBA" id="ARBA00004141"/>
    </source>
</evidence>
<evidence type="ECO:0000256" key="5">
    <source>
        <dbReference type="ARBA" id="ARBA00022989"/>
    </source>
</evidence>
<keyword evidence="6" id="KW-0406">Ion transport</keyword>
<name>A0A843WSG0_COLES</name>
<keyword evidence="7 9" id="KW-0472">Membrane</keyword>
<keyword evidence="4 9" id="KW-0812">Transmembrane</keyword>
<keyword evidence="11" id="KW-1185">Reference proteome</keyword>
<comment type="similarity">
    <text evidence="2">Belongs to the aromatic acid exporter (TC 2.A.85) family.</text>
</comment>
<comment type="subcellular location">
    <subcellularLocation>
        <location evidence="1">Membrane</location>
        <topology evidence="1">Multi-pass membrane protein</topology>
    </subcellularLocation>
</comment>
<dbReference type="EMBL" id="NMUH01004376">
    <property type="protein sequence ID" value="MQM09438.1"/>
    <property type="molecule type" value="Genomic_DNA"/>
</dbReference>
<dbReference type="Pfam" id="PF11744">
    <property type="entry name" value="ALMT"/>
    <property type="match status" value="1"/>
</dbReference>
<evidence type="ECO:0000256" key="9">
    <source>
        <dbReference type="SAM" id="Phobius"/>
    </source>
</evidence>